<dbReference type="AlphaFoldDB" id="L0DRG7"/>
<feature type="region of interest" description="Disordered" evidence="1">
    <location>
        <begin position="70"/>
        <end position="105"/>
    </location>
</feature>
<keyword evidence="2" id="KW-1133">Transmembrane helix</keyword>
<feature type="transmembrane region" description="Helical" evidence="2">
    <location>
        <begin position="12"/>
        <end position="31"/>
    </location>
</feature>
<evidence type="ECO:0000256" key="2">
    <source>
        <dbReference type="SAM" id="Phobius"/>
    </source>
</evidence>
<feature type="region of interest" description="Disordered" evidence="1">
    <location>
        <begin position="41"/>
        <end position="60"/>
    </location>
</feature>
<gene>
    <name evidence="3" type="ordered locus">Sinac_7562</name>
</gene>
<sequence>MEGNVETAAKWLGASMILASGILVGGLRWVLSSRESDQPARTIPFQAIEPRPTVQASPVPGDLEELTRSFHGLGPEANALPSSADRPRSLFADPTPRPTQGNTSP</sequence>
<name>L0DRG7_SINAD</name>
<evidence type="ECO:0000313" key="3">
    <source>
        <dbReference type="EMBL" id="AGA31595.1"/>
    </source>
</evidence>
<keyword evidence="2" id="KW-0472">Membrane</keyword>
<dbReference type="Proteomes" id="UP000010798">
    <property type="component" value="Chromosome"/>
</dbReference>
<reference evidence="3 4" key="1">
    <citation type="submission" date="2012-02" db="EMBL/GenBank/DDBJ databases">
        <title>Complete sequence of chromosome of Singulisphaera acidiphila DSM 18658.</title>
        <authorList>
            <consortium name="US DOE Joint Genome Institute (JGI-PGF)"/>
            <person name="Lucas S."/>
            <person name="Copeland A."/>
            <person name="Lapidus A."/>
            <person name="Glavina del Rio T."/>
            <person name="Dalin E."/>
            <person name="Tice H."/>
            <person name="Bruce D."/>
            <person name="Goodwin L."/>
            <person name="Pitluck S."/>
            <person name="Peters L."/>
            <person name="Ovchinnikova G."/>
            <person name="Chertkov O."/>
            <person name="Kyrpides N."/>
            <person name="Mavromatis K."/>
            <person name="Ivanova N."/>
            <person name="Brettin T."/>
            <person name="Detter J.C."/>
            <person name="Han C."/>
            <person name="Larimer F."/>
            <person name="Land M."/>
            <person name="Hauser L."/>
            <person name="Markowitz V."/>
            <person name="Cheng J.-F."/>
            <person name="Hugenholtz P."/>
            <person name="Woyke T."/>
            <person name="Wu D."/>
            <person name="Tindall B."/>
            <person name="Pomrenke H."/>
            <person name="Brambilla E."/>
            <person name="Klenk H.-P."/>
            <person name="Eisen J.A."/>
        </authorList>
    </citation>
    <scope>NUCLEOTIDE SEQUENCE [LARGE SCALE GENOMIC DNA]</scope>
    <source>
        <strain evidence="4">ATCC BAA-1392 / DSM 18658 / VKM B-2454 / MOB10</strain>
    </source>
</reference>
<evidence type="ECO:0000256" key="1">
    <source>
        <dbReference type="SAM" id="MobiDB-lite"/>
    </source>
</evidence>
<keyword evidence="4" id="KW-1185">Reference proteome</keyword>
<accession>L0DRG7</accession>
<proteinExistence type="predicted"/>
<evidence type="ECO:0000313" key="4">
    <source>
        <dbReference type="Proteomes" id="UP000010798"/>
    </source>
</evidence>
<dbReference type="KEGG" id="saci:Sinac_7562"/>
<keyword evidence="2" id="KW-0812">Transmembrane</keyword>
<dbReference type="EMBL" id="CP003364">
    <property type="protein sequence ID" value="AGA31595.1"/>
    <property type="molecule type" value="Genomic_DNA"/>
</dbReference>
<organism evidence="3 4">
    <name type="scientific">Singulisphaera acidiphila (strain ATCC BAA-1392 / DSM 18658 / VKM B-2454 / MOB10)</name>
    <dbReference type="NCBI Taxonomy" id="886293"/>
    <lineage>
        <taxon>Bacteria</taxon>
        <taxon>Pseudomonadati</taxon>
        <taxon>Planctomycetota</taxon>
        <taxon>Planctomycetia</taxon>
        <taxon>Isosphaerales</taxon>
        <taxon>Isosphaeraceae</taxon>
        <taxon>Singulisphaera</taxon>
    </lineage>
</organism>
<dbReference type="OrthoDB" id="9966690at2"/>
<dbReference type="HOGENOM" id="CLU_2234787_0_0_0"/>
<protein>
    <submittedName>
        <fullName evidence="3">Uncharacterized protein</fullName>
    </submittedName>
</protein>